<dbReference type="GeneID" id="24890667"/>
<dbReference type="RefSeq" id="WP_048201143.1">
    <property type="nucleotide sequence ID" value="NZ_CP009149.1"/>
</dbReference>
<dbReference type="HOGENOM" id="CLU_023845_0_5_2"/>
<dbReference type="KEGG" id="mjh:JH146_0076"/>
<proteinExistence type="predicted"/>
<gene>
    <name evidence="3" type="ORF">JH146_0076</name>
</gene>
<dbReference type="SUPFAM" id="SSF53448">
    <property type="entry name" value="Nucleotide-diphospho-sugar transferases"/>
    <property type="match status" value="1"/>
</dbReference>
<dbReference type="OrthoDB" id="46222at2157"/>
<dbReference type="AlphaFoldDB" id="A0A076LDP8"/>
<accession>A0A076LDP8</accession>
<evidence type="ECO:0000256" key="1">
    <source>
        <dbReference type="SAM" id="Phobius"/>
    </source>
</evidence>
<feature type="domain" description="Glycosyltransferase 2-like" evidence="2">
    <location>
        <begin position="13"/>
        <end position="124"/>
    </location>
</feature>
<dbReference type="EMBL" id="CP009149">
    <property type="protein sequence ID" value="AIJ04927.1"/>
    <property type="molecule type" value="Genomic_DNA"/>
</dbReference>
<evidence type="ECO:0000313" key="3">
    <source>
        <dbReference type="EMBL" id="AIJ04927.1"/>
    </source>
</evidence>
<evidence type="ECO:0000313" key="4">
    <source>
        <dbReference type="Proteomes" id="UP000028781"/>
    </source>
</evidence>
<reference evidence="3 4" key="1">
    <citation type="journal article" date="2015" name="Int. J. Syst. Evol. Microbiol.">
        <title>M ethanocaldococcus bathoardescens sp. nov., a hyperthermophilic methanogen isolated from a volcanically active deep-sea hydrothermal vent.</title>
        <authorList>
            <person name="Stewart L.C."/>
            <person name="Jung J.H."/>
            <person name="Kim Y.T."/>
            <person name="Kwon S.W."/>
            <person name="Park C.S."/>
            <person name="Holden J.F."/>
        </authorList>
    </citation>
    <scope>NUCLEOTIDE SEQUENCE [LARGE SCALE GENOMIC DNA]</scope>
    <source>
        <strain evidence="3 4">JH146</strain>
    </source>
</reference>
<keyword evidence="4" id="KW-1185">Reference proteome</keyword>
<keyword evidence="3" id="KW-0808">Transferase</keyword>
<dbReference type="GO" id="GO:0016740">
    <property type="term" value="F:transferase activity"/>
    <property type="evidence" value="ECO:0007669"/>
    <property type="project" value="UniProtKB-KW"/>
</dbReference>
<dbReference type="Proteomes" id="UP000028781">
    <property type="component" value="Chromosome"/>
</dbReference>
<keyword evidence="1" id="KW-0472">Membrane</keyword>
<sequence>MKKQNNEKTLDVTIVTINWNVTNKLQKCIDSVLDTCKDIHYEMFIIDNNSQDMDFDEVIRKYSKYKQLKFIKNDKNEGALALNKIQNQISGRYLLILGPDTILKKNTVRELIKFMDSKADAGAATGKLLNPDGSPQLYYYRFWNISMVFYVDNIVGQMIDRFLFSYKKLRYYFGYDLDVSSIIEIEQPPGACLILRPELVLEDGYIIDPNFPFYYNDVDLCKRIWKKGYKIYLVPSAEVIHDHGSSFKKADPTWKIKEYVKSQIKYFKKHHKGKVWLLKTMIIINYLILIGISMLLTIYPKRKHSDVSLKEKIKNMLWIIWGVLIW</sequence>
<dbReference type="Pfam" id="PF00535">
    <property type="entry name" value="Glycos_transf_2"/>
    <property type="match status" value="1"/>
</dbReference>
<evidence type="ECO:0000259" key="2">
    <source>
        <dbReference type="Pfam" id="PF00535"/>
    </source>
</evidence>
<keyword evidence="1" id="KW-0812">Transmembrane</keyword>
<dbReference type="PANTHER" id="PTHR43179">
    <property type="entry name" value="RHAMNOSYLTRANSFERASE WBBL"/>
    <property type="match status" value="1"/>
</dbReference>
<organism evidence="3 4">
    <name type="scientific">Methanocaldococcus bathoardescens</name>
    <dbReference type="NCBI Taxonomy" id="1301915"/>
    <lineage>
        <taxon>Archaea</taxon>
        <taxon>Methanobacteriati</taxon>
        <taxon>Methanobacteriota</taxon>
        <taxon>Methanomada group</taxon>
        <taxon>Methanococci</taxon>
        <taxon>Methanococcales</taxon>
        <taxon>Methanocaldococcaceae</taxon>
        <taxon>Methanocaldococcus</taxon>
    </lineage>
</organism>
<dbReference type="InterPro" id="IPR001173">
    <property type="entry name" value="Glyco_trans_2-like"/>
</dbReference>
<name>A0A076LDP8_9EURY</name>
<dbReference type="STRING" id="1301915.JH146_0076"/>
<dbReference type="PANTHER" id="PTHR43179:SF7">
    <property type="entry name" value="RHAMNOSYLTRANSFERASE WBBL"/>
    <property type="match status" value="1"/>
</dbReference>
<feature type="transmembrane region" description="Helical" evidence="1">
    <location>
        <begin position="275"/>
        <end position="299"/>
    </location>
</feature>
<keyword evidence="1" id="KW-1133">Transmembrane helix</keyword>
<protein>
    <submittedName>
        <fullName evidence="3">Glycosyl transferase family protein</fullName>
    </submittedName>
</protein>
<dbReference type="Gene3D" id="3.90.550.10">
    <property type="entry name" value="Spore Coat Polysaccharide Biosynthesis Protein SpsA, Chain A"/>
    <property type="match status" value="1"/>
</dbReference>
<dbReference type="InterPro" id="IPR029044">
    <property type="entry name" value="Nucleotide-diphossugar_trans"/>
</dbReference>